<dbReference type="OrthoDB" id="9023at2157"/>
<dbReference type="Proteomes" id="UP000315289">
    <property type="component" value="Unassembled WGS sequence"/>
</dbReference>
<dbReference type="RefSeq" id="WP_144728388.1">
    <property type="nucleotide sequence ID" value="NZ_ML675578.1"/>
</dbReference>
<sequence>MTKTINCREAGFDCDYVVKGETEEEVLKNIMEHAKKDHNIKDEGLTPEMKEK</sequence>
<dbReference type="AlphaFoldDB" id="A0A557SZ05"/>
<dbReference type="EMBL" id="VOAH01000001">
    <property type="protein sequence ID" value="TVP41837.1"/>
    <property type="molecule type" value="Genomic_DNA"/>
</dbReference>
<accession>A0A557SZ05</accession>
<evidence type="ECO:0008006" key="3">
    <source>
        <dbReference type="Google" id="ProtNLM"/>
    </source>
</evidence>
<evidence type="ECO:0000313" key="2">
    <source>
        <dbReference type="Proteomes" id="UP000315289"/>
    </source>
</evidence>
<organism evidence="1 2">
    <name type="scientific">Candidatus Nitrosocosmicus arcticus</name>
    <dbReference type="NCBI Taxonomy" id="2035267"/>
    <lineage>
        <taxon>Archaea</taxon>
        <taxon>Nitrososphaerota</taxon>
        <taxon>Nitrososphaeria</taxon>
        <taxon>Nitrososphaerales</taxon>
        <taxon>Nitrososphaeraceae</taxon>
        <taxon>Candidatus Nitrosocosmicus</taxon>
    </lineage>
</organism>
<protein>
    <recommendedName>
        <fullName evidence="3">DUF1059 domain-containing protein</fullName>
    </recommendedName>
</protein>
<evidence type="ECO:0000313" key="1">
    <source>
        <dbReference type="EMBL" id="TVP41837.1"/>
    </source>
</evidence>
<dbReference type="Pfam" id="PF06348">
    <property type="entry name" value="DUF1059"/>
    <property type="match status" value="1"/>
</dbReference>
<gene>
    <name evidence="1" type="ORF">NARC_10243</name>
</gene>
<comment type="caution">
    <text evidence="1">The sequence shown here is derived from an EMBL/GenBank/DDBJ whole genome shotgun (WGS) entry which is preliminary data.</text>
</comment>
<name>A0A557SZ05_9ARCH</name>
<proteinExistence type="predicted"/>
<keyword evidence="2" id="KW-1185">Reference proteome</keyword>
<dbReference type="InterPro" id="IPR009409">
    <property type="entry name" value="DUF1059"/>
</dbReference>
<reference evidence="1 2" key="1">
    <citation type="journal article" date="2019" name="Front. Microbiol.">
        <title>Ammonia Oxidation by the Arctic Terrestrial Thaumarchaeote Candidatus Nitrosocosmicus arcticus Is Stimulated by Increasing Temperatures.</title>
        <authorList>
            <person name="Alves R.J.E."/>
            <person name="Kerou M."/>
            <person name="Zappe A."/>
            <person name="Bittner R."/>
            <person name="Abby S.S."/>
            <person name="Schmidt H.A."/>
            <person name="Pfeifer K."/>
            <person name="Schleper C."/>
        </authorList>
    </citation>
    <scope>NUCLEOTIDE SEQUENCE [LARGE SCALE GENOMIC DNA]</scope>
    <source>
        <strain evidence="1 2">Kfb</strain>
    </source>
</reference>